<dbReference type="EMBL" id="CP009509">
    <property type="protein sequence ID" value="AKB41129.1"/>
    <property type="molecule type" value="Genomic_DNA"/>
</dbReference>
<dbReference type="AlphaFoldDB" id="A0A0E3PZF8"/>
<dbReference type="RefSeq" id="WP_048037559.1">
    <property type="nucleotide sequence ID" value="NZ_CP009509.1"/>
</dbReference>
<gene>
    <name evidence="1" type="ORF">MSMAW_2138</name>
</gene>
<dbReference type="PATRIC" id="fig|1434117.4.peg.2727"/>
<dbReference type="GeneID" id="24851875"/>
<protein>
    <submittedName>
        <fullName evidence="1">Uncharacterized protein</fullName>
    </submittedName>
</protein>
<evidence type="ECO:0000313" key="1">
    <source>
        <dbReference type="EMBL" id="AKB41129.1"/>
    </source>
</evidence>
<dbReference type="HOGENOM" id="CLU_705171_0_0_2"/>
<name>A0A0E3PZF8_METMZ</name>
<accession>A0A0E3PZF8</accession>
<reference evidence="1 2" key="1">
    <citation type="submission" date="2014-07" db="EMBL/GenBank/DDBJ databases">
        <title>Methanogenic archaea and the global carbon cycle.</title>
        <authorList>
            <person name="Henriksen J.R."/>
            <person name="Luke J."/>
            <person name="Reinhart S."/>
            <person name="Benedict M.N."/>
            <person name="Youngblut N.D."/>
            <person name="Metcalf M.E."/>
            <person name="Whitaker R.J."/>
            <person name="Metcalf W.W."/>
        </authorList>
    </citation>
    <scope>NUCLEOTIDE SEQUENCE [LARGE SCALE GENOMIC DNA]</scope>
    <source>
        <strain evidence="1 2">WWM610</strain>
    </source>
</reference>
<proteinExistence type="predicted"/>
<organism evidence="1 2">
    <name type="scientific">Methanosarcina mazei WWM610</name>
    <dbReference type="NCBI Taxonomy" id="1434117"/>
    <lineage>
        <taxon>Archaea</taxon>
        <taxon>Methanobacteriati</taxon>
        <taxon>Methanobacteriota</taxon>
        <taxon>Stenosarchaea group</taxon>
        <taxon>Methanomicrobia</taxon>
        <taxon>Methanosarcinales</taxon>
        <taxon>Methanosarcinaceae</taxon>
        <taxon>Methanosarcina</taxon>
    </lineage>
</organism>
<dbReference type="Proteomes" id="UP000033058">
    <property type="component" value="Chromosome"/>
</dbReference>
<evidence type="ECO:0000313" key="2">
    <source>
        <dbReference type="Proteomes" id="UP000033058"/>
    </source>
</evidence>
<sequence>MHISRMLYVTIIITMLAAPAASEQNVFHELSSNEISSLSSFYQNNPNFSLYQLYVQSNECNLEYPFYSYNLALKCHRAILKNNTDKMTTINGTNTVINYMFNRTKNDNDELQEELTSLETNSLSYPGMEWASLAERDLNESKYYLSISQKYYNDSNFNDTLDALSKSDFAIYKTKSLLKVAKSRNNSSPQMNNLHITMAEKKVASEWIQAATVQVSQLNNSNEVNDTLKLAQSSLNDSNEYYSNKNYYLAIMSAAETKALVEFSLRDGTSTNNTLSKAEKQFIDTNESLNEIINDPNIDFPLVELNFEMAKIRLNEAKSKDAIDAIPLADASIRYLLIAEEQANGVLALKKTIDDSEKSTQSSDLKQMFFDFFSNSLA</sequence>